<evidence type="ECO:0000256" key="1">
    <source>
        <dbReference type="SAM" id="MobiDB-lite"/>
    </source>
</evidence>
<keyword evidence="2" id="KW-0472">Membrane</keyword>
<feature type="region of interest" description="Disordered" evidence="1">
    <location>
        <begin position="1"/>
        <end position="106"/>
    </location>
</feature>
<dbReference type="OrthoDB" id="164285at2759"/>
<feature type="compositionally biased region" description="Basic residues" evidence="1">
    <location>
        <begin position="295"/>
        <end position="308"/>
    </location>
</feature>
<keyword evidence="2" id="KW-0812">Transmembrane</keyword>
<comment type="caution">
    <text evidence="3">The sequence shown here is derived from an EMBL/GenBank/DDBJ whole genome shotgun (WGS) entry which is preliminary data.</text>
</comment>
<dbReference type="AlphaFoldDB" id="A0A9K3M1U4"/>
<accession>A0A9K3M1U4</accession>
<feature type="region of interest" description="Disordered" evidence="1">
    <location>
        <begin position="282"/>
        <end position="319"/>
    </location>
</feature>
<dbReference type="EMBL" id="JAGRRH010000003">
    <property type="protein sequence ID" value="KAG7372544.1"/>
    <property type="molecule type" value="Genomic_DNA"/>
</dbReference>
<sequence>MARGATAKLKRRNRKKEDQAETDRLFAEDLDDSNDDGNSHDFGLGDIPLPPGMTAQVKDDGGGEEEEKKEAVRDDKEELTKIRKKKKKPCCDNDHDQKIPQPKKSTQGIKTTPLILLMLMVGTAVLPALIYASDFIGGLLAKNHVMGQIGFRLGMGAVPRKRVMSFYEKHDPNKLEEVPTILSKYYGDYPKLVKKLERKYQDYGYFLGWEQDEAPMTLAIEKMQETYSVWIHSYWNVYAPQSLKTAARNIRYNVTFLQKKFRKVWKKSIWPYLEPFLGVPKGAEKQKRQDAAEARKRKQATSKTSGRRRSTEFRDEEEM</sequence>
<feature type="compositionally biased region" description="Basic and acidic residues" evidence="1">
    <location>
        <begin position="57"/>
        <end position="81"/>
    </location>
</feature>
<dbReference type="Proteomes" id="UP000693970">
    <property type="component" value="Unassembled WGS sequence"/>
</dbReference>
<evidence type="ECO:0000313" key="3">
    <source>
        <dbReference type="EMBL" id="KAG7372544.1"/>
    </source>
</evidence>
<feature type="compositionally biased region" description="Basic and acidic residues" evidence="1">
    <location>
        <begin position="282"/>
        <end position="294"/>
    </location>
</feature>
<reference evidence="3" key="2">
    <citation type="submission" date="2021-04" db="EMBL/GenBank/DDBJ databases">
        <authorList>
            <person name="Podell S."/>
        </authorList>
    </citation>
    <scope>NUCLEOTIDE SEQUENCE</scope>
    <source>
        <strain evidence="3">Hildebrandi</strain>
    </source>
</reference>
<organism evidence="3 4">
    <name type="scientific">Nitzschia inconspicua</name>
    <dbReference type="NCBI Taxonomy" id="303405"/>
    <lineage>
        <taxon>Eukaryota</taxon>
        <taxon>Sar</taxon>
        <taxon>Stramenopiles</taxon>
        <taxon>Ochrophyta</taxon>
        <taxon>Bacillariophyta</taxon>
        <taxon>Bacillariophyceae</taxon>
        <taxon>Bacillariophycidae</taxon>
        <taxon>Bacillariales</taxon>
        <taxon>Bacillariaceae</taxon>
        <taxon>Nitzschia</taxon>
    </lineage>
</organism>
<feature type="compositionally biased region" description="Basic and acidic residues" evidence="1">
    <location>
        <begin position="15"/>
        <end position="27"/>
    </location>
</feature>
<evidence type="ECO:0000256" key="2">
    <source>
        <dbReference type="SAM" id="Phobius"/>
    </source>
</evidence>
<reference evidence="3" key="1">
    <citation type="journal article" date="2021" name="Sci. Rep.">
        <title>Diploid genomic architecture of Nitzschia inconspicua, an elite biomass production diatom.</title>
        <authorList>
            <person name="Oliver A."/>
            <person name="Podell S."/>
            <person name="Pinowska A."/>
            <person name="Traller J.C."/>
            <person name="Smith S.R."/>
            <person name="McClure R."/>
            <person name="Beliaev A."/>
            <person name="Bohutskyi P."/>
            <person name="Hill E.A."/>
            <person name="Rabines A."/>
            <person name="Zheng H."/>
            <person name="Allen L.Z."/>
            <person name="Kuo A."/>
            <person name="Grigoriev I.V."/>
            <person name="Allen A.E."/>
            <person name="Hazlebeck D."/>
            <person name="Allen E.E."/>
        </authorList>
    </citation>
    <scope>NUCLEOTIDE SEQUENCE</scope>
    <source>
        <strain evidence="3">Hildebrandi</strain>
    </source>
</reference>
<keyword evidence="4" id="KW-1185">Reference proteome</keyword>
<proteinExistence type="predicted"/>
<gene>
    <name evidence="3" type="ORF">IV203_018687</name>
</gene>
<protein>
    <submittedName>
        <fullName evidence="3">Uncharacterized protein</fullName>
    </submittedName>
</protein>
<evidence type="ECO:0000313" key="4">
    <source>
        <dbReference type="Proteomes" id="UP000693970"/>
    </source>
</evidence>
<feature type="transmembrane region" description="Helical" evidence="2">
    <location>
        <begin position="114"/>
        <end position="132"/>
    </location>
</feature>
<keyword evidence="2" id="KW-1133">Transmembrane helix</keyword>
<feature type="compositionally biased region" description="Basic and acidic residues" evidence="1">
    <location>
        <begin position="89"/>
        <end position="98"/>
    </location>
</feature>
<name>A0A9K3M1U4_9STRA</name>